<dbReference type="OrthoDB" id="414945at2759"/>
<dbReference type="Pfam" id="PF07727">
    <property type="entry name" value="RVT_2"/>
    <property type="match status" value="1"/>
</dbReference>
<dbReference type="PANTHER" id="PTHR11439">
    <property type="entry name" value="GAG-POL-RELATED RETROTRANSPOSON"/>
    <property type="match status" value="1"/>
</dbReference>
<name>A0A5N6N5F2_9ASTR</name>
<dbReference type="SUPFAM" id="SSF56672">
    <property type="entry name" value="DNA/RNA polymerases"/>
    <property type="match status" value="1"/>
</dbReference>
<keyword evidence="3" id="KW-1185">Reference proteome</keyword>
<dbReference type="InterPro" id="IPR043502">
    <property type="entry name" value="DNA/RNA_pol_sf"/>
</dbReference>
<organism evidence="2 3">
    <name type="scientific">Mikania micrantha</name>
    <name type="common">bitter vine</name>
    <dbReference type="NCBI Taxonomy" id="192012"/>
    <lineage>
        <taxon>Eukaryota</taxon>
        <taxon>Viridiplantae</taxon>
        <taxon>Streptophyta</taxon>
        <taxon>Embryophyta</taxon>
        <taxon>Tracheophyta</taxon>
        <taxon>Spermatophyta</taxon>
        <taxon>Magnoliopsida</taxon>
        <taxon>eudicotyledons</taxon>
        <taxon>Gunneridae</taxon>
        <taxon>Pentapetalae</taxon>
        <taxon>asterids</taxon>
        <taxon>campanulids</taxon>
        <taxon>Asterales</taxon>
        <taxon>Asteraceae</taxon>
        <taxon>Asteroideae</taxon>
        <taxon>Heliantheae alliance</taxon>
        <taxon>Eupatorieae</taxon>
        <taxon>Mikania</taxon>
    </lineage>
</organism>
<comment type="caution">
    <text evidence="2">The sequence shown here is derived from an EMBL/GenBank/DDBJ whole genome shotgun (WGS) entry which is preliminary data.</text>
</comment>
<dbReference type="EMBL" id="SZYD01000013">
    <property type="protein sequence ID" value="KAD4384488.1"/>
    <property type="molecule type" value="Genomic_DNA"/>
</dbReference>
<reference evidence="2 3" key="1">
    <citation type="submission" date="2019-05" db="EMBL/GenBank/DDBJ databases">
        <title>Mikania micrantha, genome provides insights into the molecular mechanism of rapid growth.</title>
        <authorList>
            <person name="Liu B."/>
        </authorList>
    </citation>
    <scope>NUCLEOTIDE SEQUENCE [LARGE SCALE GENOMIC DNA]</scope>
    <source>
        <strain evidence="2">NLD-2019</strain>
        <tissue evidence="2">Leaf</tissue>
    </source>
</reference>
<evidence type="ECO:0000259" key="1">
    <source>
        <dbReference type="Pfam" id="PF07727"/>
    </source>
</evidence>
<feature type="domain" description="Reverse transcriptase Ty1/copia-type" evidence="1">
    <location>
        <begin position="1"/>
        <end position="115"/>
    </location>
</feature>
<dbReference type="CDD" id="cd09272">
    <property type="entry name" value="RNase_HI_RT_Ty1"/>
    <property type="match status" value="1"/>
</dbReference>
<accession>A0A5N6N5F2</accession>
<evidence type="ECO:0000313" key="3">
    <source>
        <dbReference type="Proteomes" id="UP000326396"/>
    </source>
</evidence>
<proteinExistence type="predicted"/>
<dbReference type="PANTHER" id="PTHR11439:SF512">
    <property type="entry name" value="RNA-DIRECTED DNA POLYMERASE"/>
    <property type="match status" value="1"/>
</dbReference>
<dbReference type="Proteomes" id="UP000326396">
    <property type="component" value="Linkage Group LG3"/>
</dbReference>
<dbReference type="AlphaFoldDB" id="A0A5N6N5F2"/>
<gene>
    <name evidence="2" type="ORF">E3N88_24656</name>
</gene>
<dbReference type="InterPro" id="IPR013103">
    <property type="entry name" value="RVT_2"/>
</dbReference>
<evidence type="ECO:0000313" key="2">
    <source>
        <dbReference type="EMBL" id="KAD4384488.1"/>
    </source>
</evidence>
<sequence>MWNAKIASVLLELGFEQSKCDYSLFIKNSDSCFIVVLVYVDDIVITGTSFDEISKVKDFLRTKFLIKDLGILKYFLGIEVIAYDNGLCLSQRKYCLDLLAEYGMTGCKPVNNPMEANHVITGLCNKHDSVLTNITGYQKLVGKLIHLSHTRPDISYSVHFLSQYMHCPKDSHLRVAMRLLRYLKKSHSKGILFSKGSSFELKSYADSDWAKCTESRKSVTGFCVFLGSSLVSWKSKKQPTISRSTAEAEYRSMCAATCDVIGLINVLQELGVIINLPVSLFCDSSATISIAANPVFHERTKHFELDLFFLREKISSGCIKAEKINSKNQVADIFTKGLLVHQHEYLCNLLGMFDIFSY</sequence>
<protein>
    <recommendedName>
        <fullName evidence="1">Reverse transcriptase Ty1/copia-type domain-containing protein</fullName>
    </recommendedName>
</protein>